<keyword evidence="3" id="KW-1185">Reference proteome</keyword>
<organism evidence="2 3">
    <name type="scientific">Mucilaginibacter pedocola</name>
    <dbReference type="NCBI Taxonomy" id="1792845"/>
    <lineage>
        <taxon>Bacteria</taxon>
        <taxon>Pseudomonadati</taxon>
        <taxon>Bacteroidota</taxon>
        <taxon>Sphingobacteriia</taxon>
        <taxon>Sphingobacteriales</taxon>
        <taxon>Sphingobacteriaceae</taxon>
        <taxon>Mucilaginibacter</taxon>
    </lineage>
</organism>
<dbReference type="STRING" id="1792845.BC343_07670"/>
<dbReference type="AlphaFoldDB" id="A0A1S9PCJ4"/>
<dbReference type="Gene3D" id="2.60.40.10">
    <property type="entry name" value="Immunoglobulins"/>
    <property type="match status" value="2"/>
</dbReference>
<proteinExistence type="predicted"/>
<evidence type="ECO:0000256" key="1">
    <source>
        <dbReference type="SAM" id="SignalP"/>
    </source>
</evidence>
<dbReference type="InterPro" id="IPR013783">
    <property type="entry name" value="Ig-like_fold"/>
</dbReference>
<reference evidence="2 3" key="1">
    <citation type="submission" date="2016-07" db="EMBL/GenBank/DDBJ databases">
        <title>Genomic analysis of zinc-resistant bacterium Mucilaginibacter pedocola TBZ30.</title>
        <authorList>
            <person name="Huang J."/>
            <person name="Tang J."/>
        </authorList>
    </citation>
    <scope>NUCLEOTIDE SEQUENCE [LARGE SCALE GENOMIC DNA]</scope>
    <source>
        <strain evidence="2 3">TBZ30</strain>
    </source>
</reference>
<name>A0A1S9PCJ4_9SPHI</name>
<protein>
    <recommendedName>
        <fullName evidence="4">Ig-like domain-containing protein</fullName>
    </recommendedName>
</protein>
<comment type="caution">
    <text evidence="2">The sequence shown here is derived from an EMBL/GenBank/DDBJ whole genome shotgun (WGS) entry which is preliminary data.</text>
</comment>
<dbReference type="OrthoDB" id="1652165at2"/>
<feature type="chain" id="PRO_5013046278" description="Ig-like domain-containing protein" evidence="1">
    <location>
        <begin position="22"/>
        <end position="653"/>
    </location>
</feature>
<dbReference type="InterPro" id="IPR026341">
    <property type="entry name" value="T9SS_type_B"/>
</dbReference>
<evidence type="ECO:0008006" key="4">
    <source>
        <dbReference type="Google" id="ProtNLM"/>
    </source>
</evidence>
<keyword evidence="1" id="KW-0732">Signal</keyword>
<dbReference type="NCBIfam" id="TIGR04131">
    <property type="entry name" value="Bac_Flav_CTERM"/>
    <property type="match status" value="1"/>
</dbReference>
<dbReference type="Proteomes" id="UP000189739">
    <property type="component" value="Unassembled WGS sequence"/>
</dbReference>
<accession>A0A1S9PCJ4</accession>
<sequence length="653" mass="69719">MRPIFLLLIVLLFGLPCYAQKCTGSLGAPAINETFGRGTTSAPGPALATGLTNLRYYNDNCGGDNGGEGVYTLQTFMGSCKGGTWQTIAADHTGDGNGYFMVINAGSQPDVFYTQRVSGNALCPNSVYYLGAWIMNILRDIPQTQGFSQPDITFRVETLDGQLLGEANTGVIPPERGSGKWVQYGSLFTTPADGSDFIVKLINNAPGGAGNDFAMDDITFSPCGQLIPVGFGTLGDMTARSGCRGQTLQYTFVADPQEYNNPSLQWQQNLNDGNGWQDIPGKTGASATVTINASGAGKYLYRIGVLGAEKVGSEACRIYSDPLEVDVYAEPTIVLASATGACVGGTLQLNSSGGDTYEWTGPNGFTANTRNPVVTTDATTANNGVYHVKVTSNGCDSHAETTVTVYERATVQPMVPKETCAGTPVQLTPQTTNATTYKWTPSTGLDHDDIANPMANPAVPTTYHLEVSNAGGCSASDSVYVRVWRLPVADAGPDIKLMEGDTAKLQGTATFDNLAQLYWTPSTFLDNPLSVNPITSATDNITYTLHVISTTCGESTSDVFVRVYKKIAPANTFTPNNDGVNDLWNINNIATYPHAQVSIFTKNGQPVYQSNGYAKPWDGTRGGKQLPAGVYYYIINLREDNLPPVSGWITLLR</sequence>
<dbReference type="RefSeq" id="WP_078349235.1">
    <property type="nucleotide sequence ID" value="NZ_MBTF01000023.1"/>
</dbReference>
<feature type="signal peptide" evidence="1">
    <location>
        <begin position="1"/>
        <end position="21"/>
    </location>
</feature>
<gene>
    <name evidence="2" type="ORF">BC343_07670</name>
</gene>
<evidence type="ECO:0000313" key="2">
    <source>
        <dbReference type="EMBL" id="OOQ58537.1"/>
    </source>
</evidence>
<dbReference type="Pfam" id="PF13585">
    <property type="entry name" value="CHU_C"/>
    <property type="match status" value="1"/>
</dbReference>
<dbReference type="EMBL" id="MBTF01000023">
    <property type="protein sequence ID" value="OOQ58537.1"/>
    <property type="molecule type" value="Genomic_DNA"/>
</dbReference>
<evidence type="ECO:0000313" key="3">
    <source>
        <dbReference type="Proteomes" id="UP000189739"/>
    </source>
</evidence>